<comment type="caution">
    <text evidence="1">The sequence shown here is derived from an EMBL/GenBank/DDBJ whole genome shotgun (WGS) entry which is preliminary data.</text>
</comment>
<proteinExistence type="predicted"/>
<protein>
    <submittedName>
        <fullName evidence="1">Uncharacterized protein</fullName>
    </submittedName>
</protein>
<dbReference type="EMBL" id="LAZR01015351">
    <property type="protein sequence ID" value="KKM13570.1"/>
    <property type="molecule type" value="Genomic_DNA"/>
</dbReference>
<name>A0A0F9KE68_9ZZZZ</name>
<dbReference type="AlphaFoldDB" id="A0A0F9KE68"/>
<accession>A0A0F9KE68</accession>
<sequence length="44" mass="4934">MYKGGVIMINHSRQGITSKLHVVTFNPADTNNYSQFHGSRKVKA</sequence>
<organism evidence="1">
    <name type="scientific">marine sediment metagenome</name>
    <dbReference type="NCBI Taxonomy" id="412755"/>
    <lineage>
        <taxon>unclassified sequences</taxon>
        <taxon>metagenomes</taxon>
        <taxon>ecological metagenomes</taxon>
    </lineage>
</organism>
<gene>
    <name evidence="1" type="ORF">LCGC14_1714930</name>
</gene>
<reference evidence="1" key="1">
    <citation type="journal article" date="2015" name="Nature">
        <title>Complex archaea that bridge the gap between prokaryotes and eukaryotes.</title>
        <authorList>
            <person name="Spang A."/>
            <person name="Saw J.H."/>
            <person name="Jorgensen S.L."/>
            <person name="Zaremba-Niedzwiedzka K."/>
            <person name="Martijn J."/>
            <person name="Lind A.E."/>
            <person name="van Eijk R."/>
            <person name="Schleper C."/>
            <person name="Guy L."/>
            <person name="Ettema T.J."/>
        </authorList>
    </citation>
    <scope>NUCLEOTIDE SEQUENCE</scope>
</reference>
<evidence type="ECO:0000313" key="1">
    <source>
        <dbReference type="EMBL" id="KKM13570.1"/>
    </source>
</evidence>